<feature type="compositionally biased region" description="Acidic residues" evidence="9">
    <location>
        <begin position="529"/>
        <end position="538"/>
    </location>
</feature>
<evidence type="ECO:0000313" key="13">
    <source>
        <dbReference type="Proteomes" id="UP000750334"/>
    </source>
</evidence>
<keyword evidence="13" id="KW-1185">Reference proteome</keyword>
<keyword evidence="4 8" id="KW-0805">Transcription regulation</keyword>
<keyword evidence="3 8" id="KW-0678">Repressor</keyword>
<evidence type="ECO:0000259" key="11">
    <source>
        <dbReference type="Pfam" id="PF11597"/>
    </source>
</evidence>
<evidence type="ECO:0000256" key="7">
    <source>
        <dbReference type="ARBA" id="ARBA00023242"/>
    </source>
</evidence>
<dbReference type="GO" id="GO:0016592">
    <property type="term" value="C:mediator complex"/>
    <property type="evidence" value="ECO:0007669"/>
    <property type="project" value="InterPro"/>
</dbReference>
<evidence type="ECO:0000259" key="10">
    <source>
        <dbReference type="Pfam" id="PF06333"/>
    </source>
</evidence>
<dbReference type="Pfam" id="PF11597">
    <property type="entry name" value="Med13_N"/>
    <property type="match status" value="1"/>
</dbReference>
<dbReference type="Proteomes" id="UP000750334">
    <property type="component" value="Unassembled WGS sequence"/>
</dbReference>
<evidence type="ECO:0000256" key="4">
    <source>
        <dbReference type="ARBA" id="ARBA00023015"/>
    </source>
</evidence>
<dbReference type="GO" id="GO:0006357">
    <property type="term" value="P:regulation of transcription by RNA polymerase II"/>
    <property type="evidence" value="ECO:0007669"/>
    <property type="project" value="InterPro"/>
</dbReference>
<proteinExistence type="inferred from homology"/>
<comment type="subunit">
    <text evidence="8">Component of the SRB8-11 complex, which itself associates with the Mediator complex.</text>
</comment>
<feature type="compositionally biased region" description="Low complexity" evidence="9">
    <location>
        <begin position="582"/>
        <end position="594"/>
    </location>
</feature>
<evidence type="ECO:0000313" key="12">
    <source>
        <dbReference type="EMBL" id="KAG0671605.1"/>
    </source>
</evidence>
<organism evidence="12 13">
    <name type="scientific">Maudiozyma exigua</name>
    <name type="common">Yeast</name>
    <name type="synonym">Kazachstania exigua</name>
    <dbReference type="NCBI Taxonomy" id="34358"/>
    <lineage>
        <taxon>Eukaryota</taxon>
        <taxon>Fungi</taxon>
        <taxon>Dikarya</taxon>
        <taxon>Ascomycota</taxon>
        <taxon>Saccharomycotina</taxon>
        <taxon>Saccharomycetes</taxon>
        <taxon>Saccharomycetales</taxon>
        <taxon>Saccharomycetaceae</taxon>
        <taxon>Maudiozyma</taxon>
    </lineage>
</organism>
<protein>
    <recommendedName>
        <fullName evidence="8">Mediator of RNA polymerase II transcription subunit 13</fullName>
    </recommendedName>
    <alternativeName>
        <fullName evidence="8">Mediator complex subunit 13</fullName>
    </alternativeName>
</protein>
<gene>
    <name evidence="12" type="primary">SSN2</name>
    <name evidence="12" type="ORF">C6P45_000096</name>
</gene>
<evidence type="ECO:0000256" key="9">
    <source>
        <dbReference type="SAM" id="MobiDB-lite"/>
    </source>
</evidence>
<evidence type="ECO:0000256" key="3">
    <source>
        <dbReference type="ARBA" id="ARBA00022491"/>
    </source>
</evidence>
<dbReference type="Pfam" id="PF06333">
    <property type="entry name" value="Med13_C"/>
    <property type="match status" value="2"/>
</dbReference>
<feature type="region of interest" description="Disordered" evidence="9">
    <location>
        <begin position="683"/>
        <end position="705"/>
    </location>
</feature>
<evidence type="ECO:0000256" key="5">
    <source>
        <dbReference type="ARBA" id="ARBA00023159"/>
    </source>
</evidence>
<sequence length="1419" mass="159439">MESESIPYRLKETISSFYKIDTIQKINYEQYIPKNQDERWSIQMELNIRKQDPKNLVALLSKELWRFSINDDVIPPLPHLDNEPVPQNATTNSENGTLSDNNDSNKNIIPEKKGEFNADYSKPNLPPYYALFLKALRKSIYINMALRSSNTLVQFSNACIMLNSNKTDDKNFLVQIEPHLFSNSDLALSICIKDLKLTQLDDDLINSNFLKNNAIYMAPSGIRAYIKDTTKSKYLVPPPSNADVLLSTLRFSHGIDLTKRKSLKWISMVPHLGHLNGHTPAIASYMVSPTERRSIAWPLELCLVQPAHDNNSSKIDNLPVQDFQNALDMIDDFIQIKQTSAYRTPGSSGALGTNPMSSGGPYTEQFLTFNKKSVSSVNGIGLSPLGGVQSTLRNTNTLDPGSNLATNSRGISPQFAAIDKLTSNPPDLFTEEFSTTPMSNEHNNNNQLFNDRKQDLKLSPLKIETDRSMMIMDDVLEDDGNNNNSNSTNDDKDLFGDDDDDLIEVKDPSCQSFTPEEKVPMDDISISREDEDDDEDLFGDTSGEETKPTVAKATSDEITEDMFGMSDDEDGNNRNSAKNTIKSKSSGDDSFSGSNEPFELKKKQNLKRKYLDIPIEEMTLSNSPLYTDPGAPLPIETPRERRKSVFAPLTFNPKIENNVDNKYKNGGKFSFSPSQKEEALKFDVSTGEISSSDEEDSDSSLESFDYPNIKNDLRALDGPTTDYGTIPSIQDTLPPGLLSGGFNGNNDLYNNREGPNSIWRLPPSEIPQTDSPLKSIETSIPSPIEGSNHSDNFTKVLTEGNFKLTDSGLNKTVLEQKKPLPNDISESGNDSSTSETSITVKKSTSSSIPFLLRHLPLSSIPDFFLSENPTITINANDTNILDQLCEQIVFDYSLLKKFKLPTFKYEGVNVDSGGIVKDTMETLFPKFEQMAGNVLINKIFPIKEPFVYVKKQEELIKVKSCIQDYVKFLNFKAPFGIKNFKFLLLTSTLNSGCFPFVSTLSQTYISQEFGFCELLKLNAEDVNGLINLKDYKRTKLLLLAAQIVSYCSTNKNSGNDANLMIILPLENNDLDEFVTKTKIFQLIRNEVKSKIPNLELYFKLVPIEIIRNPLTSVDSYYNLCASIYNILPSKKIKYTAIAHKAPEKVTFRTMKASQGSSVIHYDVYIHLAYSRSVDKQWIFAALSDSDGHENLIKSWFVGDSKSAFDNACSEIWAMALSLASQQYGKICLILTRLDGVLPDDELMNWRRLSGRNVHLAVVCVDDSEKIAFVDEERIYPTFKPIFKNNNLAQSVNPKKIDNYEIRNIDEDIHGVIFDHPFPLANSQHRCAIKSGALVRFKRNSGNSTWDKFEVNLLNCPHSDSTQLLETILHEFRNLASLNTWFGITSGEKPHIPWHVLAVKKMMNVMVHTRIQIEAKQSTT</sequence>
<evidence type="ECO:0000256" key="8">
    <source>
        <dbReference type="RuleBase" id="RU364134"/>
    </source>
</evidence>
<evidence type="ECO:0000256" key="2">
    <source>
        <dbReference type="ARBA" id="ARBA00009354"/>
    </source>
</evidence>
<feature type="compositionally biased region" description="Basic and acidic residues" evidence="9">
    <location>
        <begin position="515"/>
        <end position="528"/>
    </location>
</feature>
<dbReference type="InterPro" id="IPR009401">
    <property type="entry name" value="Med13_C"/>
</dbReference>
<evidence type="ECO:0000256" key="6">
    <source>
        <dbReference type="ARBA" id="ARBA00023163"/>
    </source>
</evidence>
<comment type="caution">
    <text evidence="12">The sequence shown here is derived from an EMBL/GenBank/DDBJ whole genome shotgun (WGS) entry which is preliminary data.</text>
</comment>
<dbReference type="InterPro" id="IPR021643">
    <property type="entry name" value="Mediator_Med13_N"/>
</dbReference>
<dbReference type="GO" id="GO:0003712">
    <property type="term" value="F:transcription coregulator activity"/>
    <property type="evidence" value="ECO:0007669"/>
    <property type="project" value="InterPro"/>
</dbReference>
<feature type="domain" description="Mediator complex subunit Med13 N-terminal" evidence="11">
    <location>
        <begin position="8"/>
        <end position="306"/>
    </location>
</feature>
<evidence type="ECO:0000256" key="1">
    <source>
        <dbReference type="ARBA" id="ARBA00004123"/>
    </source>
</evidence>
<feature type="region of interest" description="Disordered" evidence="9">
    <location>
        <begin position="814"/>
        <end position="840"/>
    </location>
</feature>
<feature type="compositionally biased region" description="Low complexity" evidence="9">
    <location>
        <begin position="831"/>
        <end position="840"/>
    </location>
</feature>
<comment type="function">
    <text evidence="8">Component of the SRB8-11 complex. The SRB8-11 complex is a regulatory module of the Mediator complex which is itself involved in regulation of basal and activated RNA polymerase II-dependent transcription. The SRB8-11 complex may be involved in the transcriptional repression of a subset of genes regulated by Mediator. It may inhibit the association of the Mediator complex with RNA polymerase II to form the holoenzyme complex.</text>
</comment>
<dbReference type="OrthoDB" id="103819at2759"/>
<keyword evidence="6 8" id="KW-0804">Transcription</keyword>
<feature type="domain" description="Mediator complex subunit Med13 C-terminal" evidence="10">
    <location>
        <begin position="1299"/>
        <end position="1398"/>
    </location>
</feature>
<reference evidence="12 13" key="1">
    <citation type="submission" date="2020-11" db="EMBL/GenBank/DDBJ databases">
        <title>Kefir isolates.</title>
        <authorList>
            <person name="Marcisauskas S."/>
            <person name="Kim Y."/>
            <person name="Blasche S."/>
        </authorList>
    </citation>
    <scope>NUCLEOTIDE SEQUENCE [LARGE SCALE GENOMIC DNA]</scope>
    <source>
        <strain evidence="12 13">OG2</strain>
    </source>
</reference>
<feature type="compositionally biased region" description="Polar residues" evidence="9">
    <location>
        <begin position="85"/>
        <end position="107"/>
    </location>
</feature>
<accession>A0A9P7BC19</accession>
<feature type="region of interest" description="Disordered" evidence="9">
    <location>
        <begin position="475"/>
        <end position="606"/>
    </location>
</feature>
<name>A0A9P7BC19_MAUEX</name>
<keyword evidence="5 8" id="KW-0010">Activator</keyword>
<dbReference type="EMBL" id="PUHR01000010">
    <property type="protein sequence ID" value="KAG0671605.1"/>
    <property type="molecule type" value="Genomic_DNA"/>
</dbReference>
<keyword evidence="7 8" id="KW-0539">Nucleus</keyword>
<comment type="subcellular location">
    <subcellularLocation>
        <location evidence="1 8">Nucleus</location>
    </subcellularLocation>
</comment>
<feature type="domain" description="Mediator complex subunit Med13 C-terminal" evidence="10">
    <location>
        <begin position="1137"/>
        <end position="1269"/>
    </location>
</feature>
<comment type="similarity">
    <text evidence="2 8">Belongs to the Mediator complex subunit 13 family.</text>
</comment>
<feature type="region of interest" description="Disordered" evidence="9">
    <location>
        <begin position="78"/>
        <end position="110"/>
    </location>
</feature>